<accession>A0A4V5MW08</accession>
<evidence type="ECO:0000256" key="9">
    <source>
        <dbReference type="PROSITE-ProRule" id="PRU01091"/>
    </source>
</evidence>
<dbReference type="SUPFAM" id="SSF52172">
    <property type="entry name" value="CheY-like"/>
    <property type="match status" value="1"/>
</dbReference>
<feature type="DNA-binding region" description="OmpR/PhoB-type" evidence="9">
    <location>
        <begin position="125"/>
        <end position="227"/>
    </location>
</feature>
<evidence type="ECO:0000259" key="11">
    <source>
        <dbReference type="PROSITE" id="PS51755"/>
    </source>
</evidence>
<dbReference type="PROSITE" id="PS50110">
    <property type="entry name" value="RESPONSE_REGULATORY"/>
    <property type="match status" value="1"/>
</dbReference>
<dbReference type="InterPro" id="IPR016032">
    <property type="entry name" value="Sig_transdc_resp-reg_C-effctor"/>
</dbReference>
<gene>
    <name evidence="12" type="ORF">FCI23_54115</name>
</gene>
<comment type="caution">
    <text evidence="12">The sequence shown here is derived from an EMBL/GenBank/DDBJ whole genome shotgun (WGS) entry which is preliminary data.</text>
</comment>
<dbReference type="FunFam" id="3.40.50.2300:FF:000021">
    <property type="entry name" value="Two-component system response regulator KdpE"/>
    <property type="match status" value="1"/>
</dbReference>
<evidence type="ECO:0000313" key="12">
    <source>
        <dbReference type="EMBL" id="TJZ94298.1"/>
    </source>
</evidence>
<dbReference type="PROSITE" id="PS51755">
    <property type="entry name" value="OMPR_PHOB"/>
    <property type="match status" value="1"/>
</dbReference>
<dbReference type="Gene3D" id="3.40.50.2300">
    <property type="match status" value="1"/>
</dbReference>
<keyword evidence="7" id="KW-0804">Transcription</keyword>
<proteinExistence type="predicted"/>
<dbReference type="Gene3D" id="1.10.10.10">
    <property type="entry name" value="Winged helix-like DNA-binding domain superfamily/Winged helix DNA-binding domain"/>
    <property type="match status" value="1"/>
</dbReference>
<comment type="subcellular location">
    <subcellularLocation>
        <location evidence="1">Cytoplasm</location>
    </subcellularLocation>
</comment>
<keyword evidence="5" id="KW-0805">Transcription regulation</keyword>
<evidence type="ECO:0000256" key="3">
    <source>
        <dbReference type="ARBA" id="ARBA00022553"/>
    </source>
</evidence>
<dbReference type="GO" id="GO:0000156">
    <property type="term" value="F:phosphorelay response regulator activity"/>
    <property type="evidence" value="ECO:0007669"/>
    <property type="project" value="TreeGrafter"/>
</dbReference>
<keyword evidence="13" id="KW-1185">Reference proteome</keyword>
<feature type="domain" description="Response regulatory" evidence="10">
    <location>
        <begin position="3"/>
        <end position="116"/>
    </location>
</feature>
<dbReference type="Proteomes" id="UP000305778">
    <property type="component" value="Unassembled WGS sequence"/>
</dbReference>
<dbReference type="InterPro" id="IPR001867">
    <property type="entry name" value="OmpR/PhoB-type_DNA-bd"/>
</dbReference>
<dbReference type="GO" id="GO:0042802">
    <property type="term" value="F:identical protein binding"/>
    <property type="evidence" value="ECO:0007669"/>
    <property type="project" value="UniProtKB-ARBA"/>
</dbReference>
<organism evidence="12 13">
    <name type="scientific">Actinacidiphila oryziradicis</name>
    <dbReference type="NCBI Taxonomy" id="2571141"/>
    <lineage>
        <taxon>Bacteria</taxon>
        <taxon>Bacillati</taxon>
        <taxon>Actinomycetota</taxon>
        <taxon>Actinomycetes</taxon>
        <taxon>Kitasatosporales</taxon>
        <taxon>Streptomycetaceae</taxon>
        <taxon>Actinacidiphila</taxon>
    </lineage>
</organism>
<dbReference type="InterPro" id="IPR011006">
    <property type="entry name" value="CheY-like_superfamily"/>
</dbReference>
<dbReference type="Gene3D" id="6.10.250.690">
    <property type="match status" value="1"/>
</dbReference>
<evidence type="ECO:0000259" key="10">
    <source>
        <dbReference type="PROSITE" id="PS50110"/>
    </source>
</evidence>
<sequence length="227" mass="25282">MRRVLIVDDEPQMVRALDINLRAREYDVATARDGSTALRLASRKPPDVIILDLGLPDLPGIDVIHGLRVWTSLPIIVVSGRTDTTEKIAALDAGADDYLTKPFLMEELLARLRAVLRRPPAIDEPGTVTIADWQLDLAAYTAAPASGNGEPLHLTPTEWRLLAPLLRNPGRLVTGRQLLQDVWGPDCEERTNYLRVYISGLRQKLEPDPAHPRHLITEPGIGYRFEP</sequence>
<dbReference type="SUPFAM" id="SSF46894">
    <property type="entry name" value="C-terminal effector domain of the bipartite response regulators"/>
    <property type="match status" value="1"/>
</dbReference>
<dbReference type="GO" id="GO:0005829">
    <property type="term" value="C:cytosol"/>
    <property type="evidence" value="ECO:0007669"/>
    <property type="project" value="TreeGrafter"/>
</dbReference>
<dbReference type="GO" id="GO:0032993">
    <property type="term" value="C:protein-DNA complex"/>
    <property type="evidence" value="ECO:0007669"/>
    <property type="project" value="TreeGrafter"/>
</dbReference>
<dbReference type="GO" id="GO:0045893">
    <property type="term" value="P:positive regulation of DNA-templated transcription"/>
    <property type="evidence" value="ECO:0007669"/>
    <property type="project" value="UniProtKB-ARBA"/>
</dbReference>
<keyword evidence="3 8" id="KW-0597">Phosphoprotein</keyword>
<evidence type="ECO:0000256" key="8">
    <source>
        <dbReference type="PROSITE-ProRule" id="PRU00169"/>
    </source>
</evidence>
<dbReference type="PANTHER" id="PTHR48111">
    <property type="entry name" value="REGULATOR OF RPOS"/>
    <property type="match status" value="1"/>
</dbReference>
<dbReference type="Pfam" id="PF00486">
    <property type="entry name" value="Trans_reg_C"/>
    <property type="match status" value="1"/>
</dbReference>
<dbReference type="InterPro" id="IPR039420">
    <property type="entry name" value="WalR-like"/>
</dbReference>
<protein>
    <submittedName>
        <fullName evidence="12">Response regulator</fullName>
    </submittedName>
</protein>
<evidence type="ECO:0000256" key="4">
    <source>
        <dbReference type="ARBA" id="ARBA00023012"/>
    </source>
</evidence>
<dbReference type="GO" id="GO:0000987">
    <property type="term" value="F:cis-regulatory region sequence-specific DNA binding"/>
    <property type="evidence" value="ECO:0007669"/>
    <property type="project" value="UniProtKB-ARBA"/>
</dbReference>
<dbReference type="SMART" id="SM00448">
    <property type="entry name" value="REC"/>
    <property type="match status" value="1"/>
</dbReference>
<dbReference type="Pfam" id="PF00072">
    <property type="entry name" value="Response_reg"/>
    <property type="match status" value="1"/>
</dbReference>
<dbReference type="OrthoDB" id="9802426at2"/>
<evidence type="ECO:0000256" key="6">
    <source>
        <dbReference type="ARBA" id="ARBA00023125"/>
    </source>
</evidence>
<keyword evidence="6 9" id="KW-0238">DNA-binding</keyword>
<keyword evidence="2" id="KW-0963">Cytoplasm</keyword>
<dbReference type="AlphaFoldDB" id="A0A4V5MW08"/>
<dbReference type="EMBL" id="SUMC01000238">
    <property type="protein sequence ID" value="TJZ94298.1"/>
    <property type="molecule type" value="Genomic_DNA"/>
</dbReference>
<reference evidence="12 13" key="1">
    <citation type="submission" date="2019-04" db="EMBL/GenBank/DDBJ databases">
        <title>Streptomyces oryziradicis sp. nov., a novel actinomycete isolated from rhizosphere soil of rice (Oryza sativa L.).</title>
        <authorList>
            <person name="Li C."/>
        </authorList>
    </citation>
    <scope>NUCLEOTIDE SEQUENCE [LARGE SCALE GENOMIC DNA]</scope>
    <source>
        <strain evidence="12 13">NEAU-C40</strain>
    </source>
</reference>
<dbReference type="SMART" id="SM00862">
    <property type="entry name" value="Trans_reg_C"/>
    <property type="match status" value="1"/>
</dbReference>
<evidence type="ECO:0000313" key="13">
    <source>
        <dbReference type="Proteomes" id="UP000305778"/>
    </source>
</evidence>
<dbReference type="RefSeq" id="WP_136731550.1">
    <property type="nucleotide sequence ID" value="NZ_SUMC01000238.1"/>
</dbReference>
<dbReference type="InterPro" id="IPR001789">
    <property type="entry name" value="Sig_transdc_resp-reg_receiver"/>
</dbReference>
<feature type="modified residue" description="4-aspartylphosphate" evidence="8">
    <location>
        <position position="52"/>
    </location>
</feature>
<evidence type="ECO:0000256" key="7">
    <source>
        <dbReference type="ARBA" id="ARBA00023163"/>
    </source>
</evidence>
<evidence type="ECO:0000256" key="2">
    <source>
        <dbReference type="ARBA" id="ARBA00022490"/>
    </source>
</evidence>
<feature type="domain" description="OmpR/PhoB-type" evidence="11">
    <location>
        <begin position="125"/>
        <end position="227"/>
    </location>
</feature>
<keyword evidence="4" id="KW-0902">Two-component regulatory system</keyword>
<evidence type="ECO:0000256" key="5">
    <source>
        <dbReference type="ARBA" id="ARBA00023015"/>
    </source>
</evidence>
<evidence type="ECO:0000256" key="1">
    <source>
        <dbReference type="ARBA" id="ARBA00004496"/>
    </source>
</evidence>
<dbReference type="InterPro" id="IPR036388">
    <property type="entry name" value="WH-like_DNA-bd_sf"/>
</dbReference>
<dbReference type="CDD" id="cd00383">
    <property type="entry name" value="trans_reg_C"/>
    <property type="match status" value="1"/>
</dbReference>
<dbReference type="PANTHER" id="PTHR48111:SF50">
    <property type="entry name" value="KDP OPERON TRANSCRIPTIONAL REGULATORY PROTEIN KDPE"/>
    <property type="match status" value="1"/>
</dbReference>
<name>A0A4V5MW08_9ACTN</name>